<dbReference type="GO" id="GO:0016740">
    <property type="term" value="F:transferase activity"/>
    <property type="evidence" value="ECO:0007669"/>
    <property type="project" value="UniProtKB-KW"/>
</dbReference>
<comment type="catalytic activity">
    <reaction evidence="1">
        <text>L-glutamyl-tRNA(Gln) + L-glutamine + ATP + H2O = L-glutaminyl-tRNA(Gln) + L-glutamate + ADP + phosphate + H(+)</text>
        <dbReference type="Rhea" id="RHEA:17521"/>
        <dbReference type="Rhea" id="RHEA-COMP:9681"/>
        <dbReference type="Rhea" id="RHEA-COMP:9684"/>
        <dbReference type="ChEBI" id="CHEBI:15377"/>
        <dbReference type="ChEBI" id="CHEBI:15378"/>
        <dbReference type="ChEBI" id="CHEBI:29985"/>
        <dbReference type="ChEBI" id="CHEBI:30616"/>
        <dbReference type="ChEBI" id="CHEBI:43474"/>
        <dbReference type="ChEBI" id="CHEBI:58359"/>
        <dbReference type="ChEBI" id="CHEBI:78520"/>
        <dbReference type="ChEBI" id="CHEBI:78521"/>
        <dbReference type="ChEBI" id="CHEBI:456216"/>
    </reaction>
</comment>
<proteinExistence type="inferred from homology"/>
<keyword evidence="1" id="KW-0547">Nucleotide-binding</keyword>
<dbReference type="InterPro" id="IPR003837">
    <property type="entry name" value="GatC"/>
</dbReference>
<evidence type="ECO:0000313" key="3">
    <source>
        <dbReference type="EMBL" id="AMM32237.1"/>
    </source>
</evidence>
<dbReference type="Pfam" id="PF02686">
    <property type="entry name" value="GatC"/>
    <property type="match status" value="1"/>
</dbReference>
<dbReference type="OrthoDB" id="5295223at2"/>
<dbReference type="STRING" id="37927.SA2016_1560"/>
<reference evidence="3 4" key="1">
    <citation type="submission" date="2016-02" db="EMBL/GenBank/DDBJ databases">
        <title>Complete genome of Sinomonas atrocyanea KCTC 3377.</title>
        <authorList>
            <person name="Kim K.M."/>
        </authorList>
    </citation>
    <scope>NUCLEOTIDE SEQUENCE [LARGE SCALE GENOMIC DNA]</scope>
    <source>
        <strain evidence="3 4">KCTC 3377</strain>
    </source>
</reference>
<dbReference type="AlphaFoldDB" id="A0A126ZZ67"/>
<evidence type="ECO:0000256" key="2">
    <source>
        <dbReference type="SAM" id="MobiDB-lite"/>
    </source>
</evidence>
<dbReference type="Gene3D" id="1.10.20.60">
    <property type="entry name" value="Glu-tRNAGln amidotransferase C subunit, N-terminal domain"/>
    <property type="match status" value="1"/>
</dbReference>
<dbReference type="InterPro" id="IPR036113">
    <property type="entry name" value="Asp/Glu-ADT_sf_sub_c"/>
</dbReference>
<dbReference type="GO" id="GO:0006450">
    <property type="term" value="P:regulation of translational fidelity"/>
    <property type="evidence" value="ECO:0007669"/>
    <property type="project" value="InterPro"/>
</dbReference>
<dbReference type="KEGG" id="satk:SA2016_1560"/>
<comment type="subunit">
    <text evidence="1">Heterotrimer of A, B and C subunits.</text>
</comment>
<dbReference type="RefSeq" id="WP_066497089.1">
    <property type="nucleotide sequence ID" value="NZ_BJMO01000041.1"/>
</dbReference>
<dbReference type="GO" id="GO:0050566">
    <property type="term" value="F:asparaginyl-tRNA synthase (glutamine-hydrolyzing) activity"/>
    <property type="evidence" value="ECO:0007669"/>
    <property type="project" value="RHEA"/>
</dbReference>
<dbReference type="NCBIfam" id="TIGR00135">
    <property type="entry name" value="gatC"/>
    <property type="match status" value="1"/>
</dbReference>
<dbReference type="EC" id="6.3.5.-" evidence="1"/>
<sequence>MAEITRDDVAHLAQLARIEMSEAELDKMAGELAHIVDAVKSVSEAAGPDVPATSHPIPLQNVFREDVVGHVLTPAEALSGAPDADQDRFKVPAILDEE</sequence>
<feature type="region of interest" description="Disordered" evidence="2">
    <location>
        <begin position="78"/>
        <end position="98"/>
    </location>
</feature>
<keyword evidence="1" id="KW-0067">ATP-binding</keyword>
<dbReference type="HAMAP" id="MF_00122">
    <property type="entry name" value="GatC"/>
    <property type="match status" value="1"/>
</dbReference>
<evidence type="ECO:0000313" key="4">
    <source>
        <dbReference type="Proteomes" id="UP000070134"/>
    </source>
</evidence>
<comment type="function">
    <text evidence="1">Allows the formation of correctly charged Asn-tRNA(Asn) or Gln-tRNA(Gln) through the transamidation of misacylated Asp-tRNA(Asn) or Glu-tRNA(Gln) in organisms which lack either or both of asparaginyl-tRNA or glutaminyl-tRNA synthetases. The reaction takes place in the presence of glutamine and ATP through an activated phospho-Asp-tRNA(Asn) or phospho-Glu-tRNA(Gln).</text>
</comment>
<protein>
    <recommendedName>
        <fullName evidence="1">Aspartyl/glutamyl-tRNA(Asn/Gln) amidotransferase subunit C</fullName>
        <shortName evidence="1">Asp/Glu-ADT subunit C</shortName>
        <ecNumber evidence="1">6.3.5.-</ecNumber>
    </recommendedName>
</protein>
<dbReference type="Proteomes" id="UP000070134">
    <property type="component" value="Chromosome"/>
</dbReference>
<dbReference type="GO" id="GO:0006412">
    <property type="term" value="P:translation"/>
    <property type="evidence" value="ECO:0007669"/>
    <property type="project" value="UniProtKB-UniRule"/>
</dbReference>
<dbReference type="EMBL" id="CP014518">
    <property type="protein sequence ID" value="AMM32237.1"/>
    <property type="molecule type" value="Genomic_DNA"/>
</dbReference>
<accession>A0A126ZZ67</accession>
<comment type="catalytic activity">
    <reaction evidence="1">
        <text>L-aspartyl-tRNA(Asn) + L-glutamine + ATP + H2O = L-asparaginyl-tRNA(Asn) + L-glutamate + ADP + phosphate + 2 H(+)</text>
        <dbReference type="Rhea" id="RHEA:14513"/>
        <dbReference type="Rhea" id="RHEA-COMP:9674"/>
        <dbReference type="Rhea" id="RHEA-COMP:9677"/>
        <dbReference type="ChEBI" id="CHEBI:15377"/>
        <dbReference type="ChEBI" id="CHEBI:15378"/>
        <dbReference type="ChEBI" id="CHEBI:29985"/>
        <dbReference type="ChEBI" id="CHEBI:30616"/>
        <dbReference type="ChEBI" id="CHEBI:43474"/>
        <dbReference type="ChEBI" id="CHEBI:58359"/>
        <dbReference type="ChEBI" id="CHEBI:78515"/>
        <dbReference type="ChEBI" id="CHEBI:78516"/>
        <dbReference type="ChEBI" id="CHEBI:456216"/>
    </reaction>
</comment>
<dbReference type="SUPFAM" id="SSF141000">
    <property type="entry name" value="Glu-tRNAGln amidotransferase C subunit"/>
    <property type="match status" value="1"/>
</dbReference>
<dbReference type="GO" id="GO:0050567">
    <property type="term" value="F:glutaminyl-tRNA synthase (glutamine-hydrolyzing) activity"/>
    <property type="evidence" value="ECO:0007669"/>
    <property type="project" value="UniProtKB-UniRule"/>
</dbReference>
<name>A0A126ZZ67_9MICC</name>
<evidence type="ECO:0000256" key="1">
    <source>
        <dbReference type="HAMAP-Rule" id="MF_00122"/>
    </source>
</evidence>
<keyword evidence="3" id="KW-0808">Transferase</keyword>
<dbReference type="GO" id="GO:0005524">
    <property type="term" value="F:ATP binding"/>
    <property type="evidence" value="ECO:0007669"/>
    <property type="project" value="UniProtKB-KW"/>
</dbReference>
<dbReference type="PATRIC" id="fig|37927.3.peg.1608"/>
<comment type="similarity">
    <text evidence="1">Belongs to the GatC family.</text>
</comment>
<organism evidence="3 4">
    <name type="scientific">Sinomonas atrocyanea</name>
    <dbReference type="NCBI Taxonomy" id="37927"/>
    <lineage>
        <taxon>Bacteria</taxon>
        <taxon>Bacillati</taxon>
        <taxon>Actinomycetota</taxon>
        <taxon>Actinomycetes</taxon>
        <taxon>Micrococcales</taxon>
        <taxon>Micrococcaceae</taxon>
        <taxon>Sinomonas</taxon>
    </lineage>
</organism>
<gene>
    <name evidence="1" type="primary">gatC</name>
    <name evidence="3" type="ORF">SA2016_1560</name>
</gene>
<keyword evidence="4" id="KW-1185">Reference proteome</keyword>
<keyword evidence="1" id="KW-0648">Protein biosynthesis</keyword>
<keyword evidence="1" id="KW-0436">Ligase</keyword>